<accession>A0A4D4LHG2</accession>
<organism evidence="2 3">
    <name type="scientific">Streptomyces violaceusniger</name>
    <dbReference type="NCBI Taxonomy" id="68280"/>
    <lineage>
        <taxon>Bacteria</taxon>
        <taxon>Bacillati</taxon>
        <taxon>Actinomycetota</taxon>
        <taxon>Actinomycetes</taxon>
        <taxon>Kitasatosporales</taxon>
        <taxon>Streptomycetaceae</taxon>
        <taxon>Streptomyces</taxon>
        <taxon>Streptomyces violaceusniger group</taxon>
    </lineage>
</organism>
<dbReference type="PANTHER" id="PTHR43433">
    <property type="entry name" value="HYDROLASE, ALPHA/BETA FOLD FAMILY PROTEIN"/>
    <property type="match status" value="1"/>
</dbReference>
<evidence type="ECO:0000313" key="3">
    <source>
        <dbReference type="Proteomes" id="UP000301309"/>
    </source>
</evidence>
<feature type="domain" description="AB hydrolase-1" evidence="1">
    <location>
        <begin position="24"/>
        <end position="168"/>
    </location>
</feature>
<keyword evidence="3" id="KW-1185">Reference proteome</keyword>
<dbReference type="AlphaFoldDB" id="A0A4D4LHG2"/>
<keyword evidence="2" id="KW-0378">Hydrolase</keyword>
<evidence type="ECO:0000313" key="2">
    <source>
        <dbReference type="EMBL" id="GDY60395.1"/>
    </source>
</evidence>
<dbReference type="RefSeq" id="WP_137982216.1">
    <property type="nucleotide sequence ID" value="NZ_BAAASO010000052.1"/>
</dbReference>
<name>A0A4D4LHG2_STRVO</name>
<gene>
    <name evidence="2" type="ORF">SVIO_110180</name>
</gene>
<dbReference type="EMBL" id="BJHW01000002">
    <property type="protein sequence ID" value="GDY60395.1"/>
    <property type="molecule type" value="Genomic_DNA"/>
</dbReference>
<dbReference type="OrthoDB" id="3210164at2"/>
<dbReference type="Proteomes" id="UP000301309">
    <property type="component" value="Unassembled WGS sequence"/>
</dbReference>
<sequence length="279" mass="30325">MRSGMLAVDGAELYYEVRGSGPELLLIPGAGGDGGFYQGLAEDLSDAFTVITYDRRGNSRSTGRTEEMMTLTQQASDAKALINELADGKSLVFGNSGGAIIALTLAAQYPEVIRGLIAHEPPAVKVLPETDEWFNFFEKVIARSEEAGAQVAAGEFVQTMRGESDAPWPEDVQQRFFGNVEFLFSKEFADFGRFVPDFDALKAAKFPILLGAGSTDRGAYYARPSLEIAKRVGAPWAEFPGIHMEFLHRPAGFGAALRALATEMQSRIADVPERWTTEG</sequence>
<dbReference type="PANTHER" id="PTHR43433:SF5">
    <property type="entry name" value="AB HYDROLASE-1 DOMAIN-CONTAINING PROTEIN"/>
    <property type="match status" value="1"/>
</dbReference>
<protein>
    <submittedName>
        <fullName evidence="2">Alpha/beta hydrolase</fullName>
    </submittedName>
</protein>
<dbReference type="InterPro" id="IPR050471">
    <property type="entry name" value="AB_hydrolase"/>
</dbReference>
<dbReference type="SUPFAM" id="SSF53474">
    <property type="entry name" value="alpha/beta-Hydrolases"/>
    <property type="match status" value="1"/>
</dbReference>
<evidence type="ECO:0000259" key="1">
    <source>
        <dbReference type="Pfam" id="PF00561"/>
    </source>
</evidence>
<dbReference type="GO" id="GO:0046503">
    <property type="term" value="P:glycerolipid catabolic process"/>
    <property type="evidence" value="ECO:0007669"/>
    <property type="project" value="TreeGrafter"/>
</dbReference>
<reference evidence="2 3" key="1">
    <citation type="journal article" date="2020" name="Int. J. Syst. Evol. Microbiol.">
        <title>Reclassification of Streptomyces castelarensis and Streptomyces sporoclivatus as later heterotypic synonyms of Streptomyces antimycoticus.</title>
        <authorList>
            <person name="Komaki H."/>
            <person name="Tamura T."/>
        </authorList>
    </citation>
    <scope>NUCLEOTIDE SEQUENCE [LARGE SCALE GENOMIC DNA]</scope>
    <source>
        <strain evidence="2 3">NBRC 13459</strain>
    </source>
</reference>
<dbReference type="Gene3D" id="3.40.50.1820">
    <property type="entry name" value="alpha/beta hydrolase"/>
    <property type="match status" value="1"/>
</dbReference>
<dbReference type="Pfam" id="PF00561">
    <property type="entry name" value="Abhydrolase_1"/>
    <property type="match status" value="1"/>
</dbReference>
<proteinExistence type="predicted"/>
<comment type="caution">
    <text evidence="2">The sequence shown here is derived from an EMBL/GenBank/DDBJ whole genome shotgun (WGS) entry which is preliminary data.</text>
</comment>
<dbReference type="GO" id="GO:0004806">
    <property type="term" value="F:triacylglycerol lipase activity"/>
    <property type="evidence" value="ECO:0007669"/>
    <property type="project" value="TreeGrafter"/>
</dbReference>
<dbReference type="InterPro" id="IPR029058">
    <property type="entry name" value="AB_hydrolase_fold"/>
</dbReference>
<dbReference type="InterPro" id="IPR000073">
    <property type="entry name" value="AB_hydrolase_1"/>
</dbReference>